<dbReference type="EMBL" id="AEMG01000007">
    <property type="protein sequence ID" value="EFW92376.1"/>
    <property type="molecule type" value="Genomic_DNA"/>
</dbReference>
<reference evidence="5 7" key="1">
    <citation type="journal article" date="2014" name="ISME J.">
        <title>Trehalose/2-sulfotrehalose biosynthesis and glycine-betaine uptake are widely spread mechanisms for osmoadaptation in the Halobacteriales.</title>
        <authorList>
            <person name="Youssef N.H."/>
            <person name="Savage-Ashlock K.N."/>
            <person name="McCully A.L."/>
            <person name="Luedtke B."/>
            <person name="Shaw E.I."/>
            <person name="Hoff W.D."/>
            <person name="Elshahed M.S."/>
        </authorList>
    </citation>
    <scope>NUCLEOTIDE SEQUENCE [LARGE SCALE GENOMIC DNA]</scope>
    <source>
        <strain evidence="5 7">DX253</strain>
    </source>
</reference>
<dbReference type="PATRIC" id="fig|797209.4.peg.1739"/>
<evidence type="ECO:0000313" key="6">
    <source>
        <dbReference type="EMBL" id="SHK04478.1"/>
    </source>
</evidence>
<dbReference type="Pfam" id="PF15915">
    <property type="entry name" value="BAT"/>
    <property type="match status" value="1"/>
</dbReference>
<organism evidence="5 7">
    <name type="scientific">Haladaptatus paucihalophilus DX253</name>
    <dbReference type="NCBI Taxonomy" id="797209"/>
    <lineage>
        <taxon>Archaea</taxon>
        <taxon>Methanobacteriati</taxon>
        <taxon>Methanobacteriota</taxon>
        <taxon>Stenosarchaea group</taxon>
        <taxon>Halobacteria</taxon>
        <taxon>Halobacteriales</taxon>
        <taxon>Haladaptataceae</taxon>
        <taxon>Haladaptatus</taxon>
    </lineage>
</organism>
<feature type="domain" description="HTH bat-type" evidence="3">
    <location>
        <begin position="156"/>
        <end position="207"/>
    </location>
</feature>
<dbReference type="AlphaFoldDB" id="E7QSG7"/>
<dbReference type="Pfam" id="PF04967">
    <property type="entry name" value="HTH_10"/>
    <property type="match status" value="1"/>
</dbReference>
<dbReference type="RefSeq" id="WP_007978933.1">
    <property type="nucleotide sequence ID" value="NZ_AEMG01000007.1"/>
</dbReference>
<dbReference type="eggNOG" id="arCOG02272">
    <property type="taxonomic scope" value="Archaea"/>
</dbReference>
<dbReference type="STRING" id="797209.GCA_000376445_00556"/>
<keyword evidence="2" id="KW-0804">Transcription</keyword>
<sequence>MSTIAEIELPAKEFALRTALERAPNAEFDVVRVAAHDANHVMPYLWVTADDLEKLDSALRADNSIDKLNLIEDLGDERLYRMHWVDQIHVVIHILVEEEATILNLHGKEDRWRLRILFPDRDSLSATYDFCQDTGLSLDVRNIYEISDTRHGLYGLTEEQHETLMMALEAGYYDVPRDSTADDLAGDLSISHQAVSERLRRGHRSLVKNALALSPSDGRE</sequence>
<proteinExistence type="predicted"/>
<evidence type="ECO:0000259" key="4">
    <source>
        <dbReference type="Pfam" id="PF15915"/>
    </source>
</evidence>
<evidence type="ECO:0000313" key="8">
    <source>
        <dbReference type="Proteomes" id="UP000184203"/>
    </source>
</evidence>
<dbReference type="Proteomes" id="UP000184203">
    <property type="component" value="Unassembled WGS sequence"/>
</dbReference>
<dbReference type="InterPro" id="IPR007050">
    <property type="entry name" value="HTH_bacterioopsin"/>
</dbReference>
<evidence type="ECO:0000313" key="7">
    <source>
        <dbReference type="Proteomes" id="UP000003751"/>
    </source>
</evidence>
<keyword evidence="1" id="KW-0805">Transcription regulation</keyword>
<dbReference type="EMBL" id="FRAN01000001">
    <property type="protein sequence ID" value="SHK04478.1"/>
    <property type="molecule type" value="Genomic_DNA"/>
</dbReference>
<dbReference type="OrthoDB" id="156233at2157"/>
<keyword evidence="8" id="KW-1185">Reference proteome</keyword>
<dbReference type="Proteomes" id="UP000003751">
    <property type="component" value="Unassembled WGS sequence"/>
</dbReference>
<evidence type="ECO:0000259" key="3">
    <source>
        <dbReference type="Pfam" id="PF04967"/>
    </source>
</evidence>
<gene>
    <name evidence="6" type="ORF">SAMN05444342_0382</name>
    <name evidence="5" type="ORF">ZOD2009_08713</name>
</gene>
<reference evidence="8" key="2">
    <citation type="submission" date="2016-11" db="EMBL/GenBank/DDBJ databases">
        <authorList>
            <person name="Varghese N."/>
            <person name="Submissions S."/>
        </authorList>
    </citation>
    <scope>NUCLEOTIDE SEQUENCE [LARGE SCALE GENOMIC DNA]</scope>
    <source>
        <strain evidence="8">DX253</strain>
    </source>
</reference>
<dbReference type="PANTHER" id="PTHR34236">
    <property type="entry name" value="DIMETHYL SULFOXIDE REDUCTASE TRANSCRIPTIONAL ACTIVATOR"/>
    <property type="match status" value="1"/>
</dbReference>
<reference evidence="6" key="3">
    <citation type="submission" date="2016-11" db="EMBL/GenBank/DDBJ databases">
        <authorList>
            <person name="Jaros S."/>
            <person name="Januszkiewicz K."/>
            <person name="Wedrychowicz H."/>
        </authorList>
    </citation>
    <scope>NUCLEOTIDE SEQUENCE [LARGE SCALE GENOMIC DNA]</scope>
    <source>
        <strain evidence="6">DX253</strain>
    </source>
</reference>
<evidence type="ECO:0000313" key="5">
    <source>
        <dbReference type="EMBL" id="EFW92376.1"/>
    </source>
</evidence>
<evidence type="ECO:0000256" key="1">
    <source>
        <dbReference type="ARBA" id="ARBA00023015"/>
    </source>
</evidence>
<accession>E7QSG7</accession>
<dbReference type="InterPro" id="IPR031803">
    <property type="entry name" value="BAT_GAF/HTH-assoc"/>
</dbReference>
<protein>
    <submittedName>
        <fullName evidence="5">DNA binding domain-containing protein</fullName>
    </submittedName>
</protein>
<dbReference type="PANTHER" id="PTHR34236:SF1">
    <property type="entry name" value="DIMETHYL SULFOXIDE REDUCTASE TRANSCRIPTIONAL ACTIVATOR"/>
    <property type="match status" value="1"/>
</dbReference>
<evidence type="ECO:0000256" key="2">
    <source>
        <dbReference type="ARBA" id="ARBA00023163"/>
    </source>
</evidence>
<feature type="domain" description="Bacterioopsin transcriptional activator GAF and HTH associated" evidence="4">
    <location>
        <begin position="13"/>
        <end position="142"/>
    </location>
</feature>
<name>E7QSG7_HALPU</name>